<dbReference type="Pfam" id="PF00856">
    <property type="entry name" value="SET"/>
    <property type="match status" value="1"/>
</dbReference>
<dbReference type="InterPro" id="IPR046341">
    <property type="entry name" value="SET_dom_sf"/>
</dbReference>
<dbReference type="GeneID" id="67018750"/>
<protein>
    <recommendedName>
        <fullName evidence="3">SET domain-containing protein</fullName>
    </recommendedName>
</protein>
<gene>
    <name evidence="4" type="ORF">ALTATR162_LOCUS6819</name>
</gene>
<dbReference type="EMBL" id="CAJRGZ010000019">
    <property type="protein sequence ID" value="CAG5165644.1"/>
    <property type="molecule type" value="Genomic_DNA"/>
</dbReference>
<dbReference type="RefSeq" id="XP_043170379.1">
    <property type="nucleotide sequence ID" value="XM_043314444.1"/>
</dbReference>
<dbReference type="SMART" id="SM00317">
    <property type="entry name" value="SET"/>
    <property type="match status" value="1"/>
</dbReference>
<evidence type="ECO:0000313" key="5">
    <source>
        <dbReference type="Proteomes" id="UP000676310"/>
    </source>
</evidence>
<keyword evidence="2" id="KW-0732">Signal</keyword>
<name>A0A8J2N7N7_9PLEO</name>
<dbReference type="PANTHER" id="PTHR47332">
    <property type="entry name" value="SET DOMAIN-CONTAINING PROTEIN 5"/>
    <property type="match status" value="1"/>
</dbReference>
<dbReference type="Gene3D" id="2.170.270.10">
    <property type="entry name" value="SET domain"/>
    <property type="match status" value="1"/>
</dbReference>
<feature type="chain" id="PRO_5035170754" description="SET domain-containing protein" evidence="2">
    <location>
        <begin position="21"/>
        <end position="433"/>
    </location>
</feature>
<dbReference type="OrthoDB" id="438641at2759"/>
<dbReference type="PROSITE" id="PS50280">
    <property type="entry name" value="SET"/>
    <property type="match status" value="1"/>
</dbReference>
<dbReference type="SUPFAM" id="SSF82199">
    <property type="entry name" value="SET domain"/>
    <property type="match status" value="1"/>
</dbReference>
<reference evidence="4" key="1">
    <citation type="submission" date="2021-05" db="EMBL/GenBank/DDBJ databases">
        <authorList>
            <person name="Stam R."/>
        </authorList>
    </citation>
    <scope>NUCLEOTIDE SEQUENCE</scope>
    <source>
        <strain evidence="4">CS162</strain>
    </source>
</reference>
<dbReference type="CDD" id="cd20071">
    <property type="entry name" value="SET_SMYD"/>
    <property type="match status" value="1"/>
</dbReference>
<organism evidence="4 5">
    <name type="scientific">Alternaria atra</name>
    <dbReference type="NCBI Taxonomy" id="119953"/>
    <lineage>
        <taxon>Eukaryota</taxon>
        <taxon>Fungi</taxon>
        <taxon>Dikarya</taxon>
        <taxon>Ascomycota</taxon>
        <taxon>Pezizomycotina</taxon>
        <taxon>Dothideomycetes</taxon>
        <taxon>Pleosporomycetidae</taxon>
        <taxon>Pleosporales</taxon>
        <taxon>Pleosporineae</taxon>
        <taxon>Pleosporaceae</taxon>
        <taxon>Alternaria</taxon>
        <taxon>Alternaria sect. Ulocladioides</taxon>
    </lineage>
</organism>
<comment type="caution">
    <text evidence="4">The sequence shown here is derived from an EMBL/GenBank/DDBJ whole genome shotgun (WGS) entry which is preliminary data.</text>
</comment>
<evidence type="ECO:0000259" key="3">
    <source>
        <dbReference type="PROSITE" id="PS50280"/>
    </source>
</evidence>
<evidence type="ECO:0000256" key="2">
    <source>
        <dbReference type="SAM" id="SignalP"/>
    </source>
</evidence>
<dbReference type="InterPro" id="IPR001214">
    <property type="entry name" value="SET_dom"/>
</dbReference>
<accession>A0A8J2N7N7</accession>
<dbReference type="Proteomes" id="UP000676310">
    <property type="component" value="Unassembled WGS sequence"/>
</dbReference>
<dbReference type="PANTHER" id="PTHR47332:SF2">
    <property type="entry name" value="SET-6"/>
    <property type="match status" value="1"/>
</dbReference>
<keyword evidence="5" id="KW-1185">Reference proteome</keyword>
<feature type="region of interest" description="Disordered" evidence="1">
    <location>
        <begin position="190"/>
        <end position="213"/>
    </location>
</feature>
<evidence type="ECO:0000256" key="1">
    <source>
        <dbReference type="SAM" id="MobiDB-lite"/>
    </source>
</evidence>
<evidence type="ECO:0000313" key="4">
    <source>
        <dbReference type="EMBL" id="CAG5165644.1"/>
    </source>
</evidence>
<feature type="domain" description="SET" evidence="3">
    <location>
        <begin position="121"/>
        <end position="280"/>
    </location>
</feature>
<dbReference type="InterPro" id="IPR053185">
    <property type="entry name" value="SET_domain_protein"/>
</dbReference>
<dbReference type="AlphaFoldDB" id="A0A8J2N7N7"/>
<sequence>MHILALAAVAVQSTLHYASATVGVIDIDDLLQPDLQQDVLAPSEGHPYAPWSHKPHCMTSTFLPTLGQKYCVYTSNTTGPHGLSLVFPPSSAHLATKYLDDNPLDSFLTREDAERLYLRGQPWKIVDIPGKAKGVVATRKIKMYETFMVDQAAVVVDMEAENALSEVENKRLLKMAVDQLLVPGMIRDMSNAHAGNGDDTDKSKEDDDEEGKLEEGIMKTNAFGSTVAEVSSRALYPLISRINHACNPNSFVLFSRAGVSMAIKAYRDIKPGEEITVSYLLLGIPFQKRQALIKRWGFKCTCDLCSLSSDERQASDLRRTMIAQAEEKIMELAQDYKLDEAISLAEESVEMIKEEGIWSMLTDEYAMLAMLWLEKGDREKAEVYGEKTHRLLADLGFLGIGEERETWKLETLLKNIGGLGGMGQGWKKGPLRG</sequence>
<feature type="signal peptide" evidence="2">
    <location>
        <begin position="1"/>
        <end position="20"/>
    </location>
</feature>
<proteinExistence type="predicted"/>